<evidence type="ECO:0000313" key="3">
    <source>
        <dbReference type="Proteomes" id="UP001280121"/>
    </source>
</evidence>
<gene>
    <name evidence="2" type="ORF">Ddye_027534</name>
</gene>
<accession>A0AAD9TQ82</accession>
<sequence>MNIPPPNAHQNVLTADANIPPIRQINEMQMEDFAWATARNSLLQTLDYLEAHNLETIQGRLICDGCHQITVMETNIRQHLDQIQNYIVQHTIDLQGLAPMPWFKPNPPVCQLCKLNYLKPVLPPDMAHINWLFLFCENLIGFCSVKQLRFFLRENGKLNYNKSKQRLVYDMFREIARQLRPTGPLHDLL</sequence>
<evidence type="ECO:0000259" key="1">
    <source>
        <dbReference type="Pfam" id="PF23324"/>
    </source>
</evidence>
<feature type="domain" description="DUF7086" evidence="1">
    <location>
        <begin position="46"/>
        <end position="179"/>
    </location>
</feature>
<dbReference type="EMBL" id="JANJYI010000008">
    <property type="protein sequence ID" value="KAK2639739.1"/>
    <property type="molecule type" value="Genomic_DNA"/>
</dbReference>
<dbReference type="InterPro" id="IPR055513">
    <property type="entry name" value="DUF7086"/>
</dbReference>
<dbReference type="PANTHER" id="PTHR34272">
    <property type="entry name" value="EXPRESSED PROTEIN"/>
    <property type="match status" value="1"/>
</dbReference>
<protein>
    <recommendedName>
        <fullName evidence="1">DUF7086 domain-containing protein</fullName>
    </recommendedName>
</protein>
<keyword evidence="3" id="KW-1185">Reference proteome</keyword>
<proteinExistence type="predicted"/>
<dbReference type="Proteomes" id="UP001280121">
    <property type="component" value="Unassembled WGS sequence"/>
</dbReference>
<dbReference type="Pfam" id="PF23324">
    <property type="entry name" value="DUF7086"/>
    <property type="match status" value="1"/>
</dbReference>
<name>A0AAD9TQ82_9ROSI</name>
<dbReference type="AlphaFoldDB" id="A0AAD9TQ82"/>
<comment type="caution">
    <text evidence="2">The sequence shown here is derived from an EMBL/GenBank/DDBJ whole genome shotgun (WGS) entry which is preliminary data.</text>
</comment>
<evidence type="ECO:0000313" key="2">
    <source>
        <dbReference type="EMBL" id="KAK2639739.1"/>
    </source>
</evidence>
<reference evidence="2" key="1">
    <citation type="journal article" date="2023" name="Plant J.">
        <title>Genome sequences and population genomics provide insights into the demographic history, inbreeding, and mutation load of two 'living fossil' tree species of Dipteronia.</title>
        <authorList>
            <person name="Feng Y."/>
            <person name="Comes H.P."/>
            <person name="Chen J."/>
            <person name="Zhu S."/>
            <person name="Lu R."/>
            <person name="Zhang X."/>
            <person name="Li P."/>
            <person name="Qiu J."/>
            <person name="Olsen K.M."/>
            <person name="Qiu Y."/>
        </authorList>
    </citation>
    <scope>NUCLEOTIDE SEQUENCE</scope>
    <source>
        <strain evidence="2">KIB01</strain>
    </source>
</reference>
<dbReference type="PANTHER" id="PTHR34272:SF1">
    <property type="entry name" value="EXPRESSED PROTEIN"/>
    <property type="match status" value="1"/>
</dbReference>
<organism evidence="2 3">
    <name type="scientific">Dipteronia dyeriana</name>
    <dbReference type="NCBI Taxonomy" id="168575"/>
    <lineage>
        <taxon>Eukaryota</taxon>
        <taxon>Viridiplantae</taxon>
        <taxon>Streptophyta</taxon>
        <taxon>Embryophyta</taxon>
        <taxon>Tracheophyta</taxon>
        <taxon>Spermatophyta</taxon>
        <taxon>Magnoliopsida</taxon>
        <taxon>eudicotyledons</taxon>
        <taxon>Gunneridae</taxon>
        <taxon>Pentapetalae</taxon>
        <taxon>rosids</taxon>
        <taxon>malvids</taxon>
        <taxon>Sapindales</taxon>
        <taxon>Sapindaceae</taxon>
        <taxon>Hippocastanoideae</taxon>
        <taxon>Acereae</taxon>
        <taxon>Dipteronia</taxon>
    </lineage>
</organism>